<dbReference type="PANTHER" id="PTHR37534">
    <property type="entry name" value="TRANSCRIPTIONAL ACTIVATOR PROTEIN UGA3"/>
    <property type="match status" value="1"/>
</dbReference>
<comment type="caution">
    <text evidence="3">The sequence shown here is derived from an EMBL/GenBank/DDBJ whole genome shotgun (WGS) entry which is preliminary data.</text>
</comment>
<keyword evidence="4" id="KW-1185">Reference proteome</keyword>
<dbReference type="PANTHER" id="PTHR37534:SF43">
    <property type="entry name" value="FINGER DOMAIN PROTEIN, PUTATIVE (AFU_ORTHOLOGUE AFUA_1G01850)-RELATED"/>
    <property type="match status" value="1"/>
</dbReference>
<dbReference type="Proteomes" id="UP001345691">
    <property type="component" value="Unassembled WGS sequence"/>
</dbReference>
<evidence type="ECO:0008006" key="5">
    <source>
        <dbReference type="Google" id="ProtNLM"/>
    </source>
</evidence>
<comment type="subcellular location">
    <subcellularLocation>
        <location evidence="1">Nucleus</location>
    </subcellularLocation>
</comment>
<accession>A0ABR0IYF5</accession>
<gene>
    <name evidence="3" type="ORF">LTR69_010163</name>
</gene>
<evidence type="ECO:0000256" key="1">
    <source>
        <dbReference type="ARBA" id="ARBA00004123"/>
    </source>
</evidence>
<proteinExistence type="predicted"/>
<dbReference type="EMBL" id="JAVRRF010000033">
    <property type="protein sequence ID" value="KAK5051663.1"/>
    <property type="molecule type" value="Genomic_DNA"/>
</dbReference>
<keyword evidence="2" id="KW-0539">Nucleus</keyword>
<evidence type="ECO:0000256" key="2">
    <source>
        <dbReference type="ARBA" id="ARBA00023242"/>
    </source>
</evidence>
<dbReference type="InterPro" id="IPR021858">
    <property type="entry name" value="Fun_TF"/>
</dbReference>
<protein>
    <recommendedName>
        <fullName evidence="5">Transcription factor domain-containing protein</fullName>
    </recommendedName>
</protein>
<evidence type="ECO:0000313" key="4">
    <source>
        <dbReference type="Proteomes" id="UP001345691"/>
    </source>
</evidence>
<evidence type="ECO:0000313" key="3">
    <source>
        <dbReference type="EMBL" id="KAK5051663.1"/>
    </source>
</evidence>
<organism evidence="3 4">
    <name type="scientific">Exophiala sideris</name>
    <dbReference type="NCBI Taxonomy" id="1016849"/>
    <lineage>
        <taxon>Eukaryota</taxon>
        <taxon>Fungi</taxon>
        <taxon>Dikarya</taxon>
        <taxon>Ascomycota</taxon>
        <taxon>Pezizomycotina</taxon>
        <taxon>Eurotiomycetes</taxon>
        <taxon>Chaetothyriomycetidae</taxon>
        <taxon>Chaetothyriales</taxon>
        <taxon>Herpotrichiellaceae</taxon>
        <taxon>Exophiala</taxon>
    </lineage>
</organism>
<dbReference type="Pfam" id="PF11951">
    <property type="entry name" value="Fungal_trans_2"/>
    <property type="match status" value="1"/>
</dbReference>
<reference evidence="3 4" key="1">
    <citation type="submission" date="2023-08" db="EMBL/GenBank/DDBJ databases">
        <title>Black Yeasts Isolated from many extreme environments.</title>
        <authorList>
            <person name="Coleine C."/>
            <person name="Stajich J.E."/>
            <person name="Selbmann L."/>
        </authorList>
    </citation>
    <scope>NUCLEOTIDE SEQUENCE [LARGE SCALE GENOMIC DNA]</scope>
    <source>
        <strain evidence="3 4">CCFEE 6328</strain>
    </source>
</reference>
<sequence length="613" mass="67815">MLSTIYGHVEQGTCILKFPVITFFRTCARFPQEAELAMIDPHNIQFATSHGEATSIQRWLSRVPSHAPYSQPEQWLNSLSKAQVQMVRYDRDVKIYDNWTDRPAAFSFVYGPNQSEAPTINPQSPDTAASLVEDSISPIGSLSSPGALTTDASLAEGTSYAHEASSSLAFTPDIGDTSSIADSVELTSSQDLVPATRPFQNVLGSIELIPNPAWLPWLSNVDRSLLDHFTVTVTNYLSLHQTMQNDFCTVLLPMALDTSHGTHLLSAILGLSAIHQISLGSYADEAYLAQLRFTSLQQLRLQNIGHNASVDEQSIATALMLCLCDILAGGEKPRSWRLHLQGAASMISNYFSAHEPDSGNILVLWRLWKSLQSLSLLLGNSSLEAAARPALTLAPPNESHYIDVYDGFSTKLLPVVDEVDTLYEESQALQKLELALGDNDSAIKVLRNGHTTRSEALISKINAMLDDPVIELDPTSEYSDTSSDFFCLNEAYHIAVLLQVYQRVMNVPITDIAVQSAVKRGINCLKQITLHDFASPGVATLQPLFIIGCAAHEQEDRLFVMDWVETMRRRYALRNTDSARDFLLELWQERDSLGASGPRRQFHQLLGMCMFPV</sequence>
<name>A0ABR0IYF5_9EURO</name>